<protein>
    <submittedName>
        <fullName evidence="2">Uncharacterized protein</fullName>
    </submittedName>
</protein>
<proteinExistence type="predicted"/>
<keyword evidence="3" id="KW-1185">Reference proteome</keyword>
<accession>A0ABD2CDI1</accession>
<evidence type="ECO:0000313" key="2">
    <source>
        <dbReference type="EMBL" id="KAL2743112.1"/>
    </source>
</evidence>
<comment type="caution">
    <text evidence="2">The sequence shown here is derived from an EMBL/GenBank/DDBJ whole genome shotgun (WGS) entry which is preliminary data.</text>
</comment>
<feature type="region of interest" description="Disordered" evidence="1">
    <location>
        <begin position="1"/>
        <end position="52"/>
    </location>
</feature>
<organism evidence="2 3">
    <name type="scientific">Vespula maculifrons</name>
    <name type="common">Eastern yellow jacket</name>
    <name type="synonym">Wasp</name>
    <dbReference type="NCBI Taxonomy" id="7453"/>
    <lineage>
        <taxon>Eukaryota</taxon>
        <taxon>Metazoa</taxon>
        <taxon>Ecdysozoa</taxon>
        <taxon>Arthropoda</taxon>
        <taxon>Hexapoda</taxon>
        <taxon>Insecta</taxon>
        <taxon>Pterygota</taxon>
        <taxon>Neoptera</taxon>
        <taxon>Endopterygota</taxon>
        <taxon>Hymenoptera</taxon>
        <taxon>Apocrita</taxon>
        <taxon>Aculeata</taxon>
        <taxon>Vespoidea</taxon>
        <taxon>Vespidae</taxon>
        <taxon>Vespinae</taxon>
        <taxon>Vespula</taxon>
    </lineage>
</organism>
<reference evidence="2 3" key="1">
    <citation type="journal article" date="2024" name="Ann. Entomol. Soc. Am.">
        <title>Genomic analyses of the southern and eastern yellowjacket wasps (Hymenoptera: Vespidae) reveal evolutionary signatures of social life.</title>
        <authorList>
            <person name="Catto M.A."/>
            <person name="Caine P.B."/>
            <person name="Orr S.E."/>
            <person name="Hunt B.G."/>
            <person name="Goodisman M.A.D."/>
        </authorList>
    </citation>
    <scope>NUCLEOTIDE SEQUENCE [LARGE SCALE GENOMIC DNA]</scope>
    <source>
        <strain evidence="2">232</strain>
        <tissue evidence="2">Head and thorax</tissue>
    </source>
</reference>
<name>A0ABD2CDI1_VESMC</name>
<sequence>MAENSSSESNEKMPVEEEVKEELEAEGEEAAEECDAEESEEEDGNDNSKKRTKRNIITAPVFKIKDEIEYRLDTNGNWRPGEFCYVFPRKLFTREALIKITSYTSVLLAVGYKYERGMLLETDVSVDILARTSLLSY</sequence>
<evidence type="ECO:0000256" key="1">
    <source>
        <dbReference type="SAM" id="MobiDB-lite"/>
    </source>
</evidence>
<evidence type="ECO:0000313" key="3">
    <source>
        <dbReference type="Proteomes" id="UP001607303"/>
    </source>
</evidence>
<dbReference type="EMBL" id="JAYRBN010000056">
    <property type="protein sequence ID" value="KAL2743112.1"/>
    <property type="molecule type" value="Genomic_DNA"/>
</dbReference>
<feature type="compositionally biased region" description="Acidic residues" evidence="1">
    <location>
        <begin position="18"/>
        <end position="45"/>
    </location>
</feature>
<dbReference type="Proteomes" id="UP001607303">
    <property type="component" value="Unassembled WGS sequence"/>
</dbReference>
<dbReference type="AlphaFoldDB" id="A0ABD2CDI1"/>
<gene>
    <name evidence="2" type="ORF">V1477_008601</name>
</gene>